<dbReference type="Gene3D" id="1.20.1250.20">
    <property type="entry name" value="MFS general substrate transporter like domains"/>
    <property type="match status" value="1"/>
</dbReference>
<evidence type="ECO:0000256" key="7">
    <source>
        <dbReference type="SAM" id="MobiDB-lite"/>
    </source>
</evidence>
<sequence>MERNQTTLREEEEEPQRTQRYMEEVVNGFGKVRKGGFRAASFVYGMVGLENMGFVANMVSLVLYFTNKMYFDLPTAANTYTNLMGSTYLLSFLGGFVSDTYLTRFHTCLAFGALEILALSMMTIQAKTAALLPRPCGKPSCVEGGVAVFFYSSLCFMGVGVGGVRGSLPALGADQFRSDQPKALATYFNGLLLSSVTGASLGVTLIVWVSTNRDNHGWWKGFLMTALAAFAGLVSLSFGKIFYRMHVPGDSPLLRILQVVVVAVKNRRRSVPESSSELYETSGKDEAPAIAHTDQFRCLDKAAIVPADQETISPWRVCTVTQVEEVKILTRMLPIIASTIILNTCMAQLQTFSVQQGYRMDTHLGRKFRIPSASIPVIPLLFMVILIPVYDRILVPCISRYTKHPTGITQLQRVGIGLALSAASMAIAAAVEVKRRKQSLLNPTKPISLFWLGFQYAVFGIADVFTLVGLLEFFYKEAPIGMKSLATSFTYISQSFGYFLSSFFVEAINLATRRADGRGWLSGQDLDGSSLDLFYWFLAALSTVNFFSYLYWSSWYKCAADDRRQKDAGKSPEECNGNGNGNGNGLSNQHE</sequence>
<gene>
    <name evidence="9" type="ORF">M569_12600</name>
</gene>
<dbReference type="GO" id="GO:0022857">
    <property type="term" value="F:transmembrane transporter activity"/>
    <property type="evidence" value="ECO:0007669"/>
    <property type="project" value="InterPro"/>
</dbReference>
<dbReference type="OrthoDB" id="8904098at2759"/>
<keyword evidence="5 8" id="KW-0472">Membrane</keyword>
<feature type="transmembrane region" description="Helical" evidence="8">
    <location>
        <begin position="221"/>
        <end position="243"/>
    </location>
</feature>
<feature type="transmembrane region" description="Helical" evidence="8">
    <location>
        <begin position="42"/>
        <end position="65"/>
    </location>
</feature>
<feature type="region of interest" description="Disordered" evidence="7">
    <location>
        <begin position="566"/>
        <end position="591"/>
    </location>
</feature>
<feature type="transmembrane region" description="Helical" evidence="8">
    <location>
        <begin position="533"/>
        <end position="552"/>
    </location>
</feature>
<dbReference type="PANTHER" id="PTHR11654">
    <property type="entry name" value="OLIGOPEPTIDE TRANSPORTER-RELATED"/>
    <property type="match status" value="1"/>
</dbReference>
<keyword evidence="4 8" id="KW-1133">Transmembrane helix</keyword>
<dbReference type="EMBL" id="AUSU01006324">
    <property type="protein sequence ID" value="EPS62192.1"/>
    <property type="molecule type" value="Genomic_DNA"/>
</dbReference>
<feature type="transmembrane region" description="Helical" evidence="8">
    <location>
        <begin position="368"/>
        <end position="390"/>
    </location>
</feature>
<evidence type="ECO:0008006" key="11">
    <source>
        <dbReference type="Google" id="ProtNLM"/>
    </source>
</evidence>
<evidence type="ECO:0000313" key="9">
    <source>
        <dbReference type="EMBL" id="EPS62192.1"/>
    </source>
</evidence>
<keyword evidence="10" id="KW-1185">Reference proteome</keyword>
<evidence type="ECO:0000256" key="3">
    <source>
        <dbReference type="ARBA" id="ARBA00022692"/>
    </source>
</evidence>
<feature type="transmembrane region" description="Helical" evidence="8">
    <location>
        <begin position="146"/>
        <end position="164"/>
    </location>
</feature>
<dbReference type="Pfam" id="PF00854">
    <property type="entry name" value="PTR2"/>
    <property type="match status" value="1"/>
</dbReference>
<evidence type="ECO:0000256" key="4">
    <source>
        <dbReference type="ARBA" id="ARBA00022989"/>
    </source>
</evidence>
<feature type="transmembrane region" description="Helical" evidence="8">
    <location>
        <begin position="495"/>
        <end position="512"/>
    </location>
</feature>
<feature type="transmembrane region" description="Helical" evidence="8">
    <location>
        <begin position="85"/>
        <end position="102"/>
    </location>
</feature>
<name>S8DQW4_9LAMI</name>
<feature type="transmembrane region" description="Helical" evidence="8">
    <location>
        <begin position="109"/>
        <end position="126"/>
    </location>
</feature>
<keyword evidence="3 8" id="KW-0812">Transmembrane</keyword>
<evidence type="ECO:0000256" key="2">
    <source>
        <dbReference type="ARBA" id="ARBA00005982"/>
    </source>
</evidence>
<evidence type="ECO:0000313" key="10">
    <source>
        <dbReference type="Proteomes" id="UP000015453"/>
    </source>
</evidence>
<dbReference type="AlphaFoldDB" id="S8DQW4"/>
<comment type="similarity">
    <text evidence="2">Belongs to the major facilitator superfamily. Proton-dependent oligopeptide transporter (POT/PTR) (TC 2.A.17) family.</text>
</comment>
<dbReference type="InterPro" id="IPR000109">
    <property type="entry name" value="POT_fam"/>
</dbReference>
<feature type="transmembrane region" description="Helical" evidence="8">
    <location>
        <begin position="184"/>
        <end position="209"/>
    </location>
</feature>
<protein>
    <recommendedName>
        <fullName evidence="11">Nitrate transporter</fullName>
    </recommendedName>
</protein>
<feature type="transmembrane region" description="Helical" evidence="8">
    <location>
        <begin position="452"/>
        <end position="475"/>
    </location>
</feature>
<dbReference type="SUPFAM" id="SSF103473">
    <property type="entry name" value="MFS general substrate transporter"/>
    <property type="match status" value="1"/>
</dbReference>
<evidence type="ECO:0000256" key="1">
    <source>
        <dbReference type="ARBA" id="ARBA00004141"/>
    </source>
</evidence>
<accession>S8DQW4</accession>
<dbReference type="GO" id="GO:0016020">
    <property type="term" value="C:membrane"/>
    <property type="evidence" value="ECO:0007669"/>
    <property type="project" value="UniProtKB-SubCell"/>
</dbReference>
<reference evidence="9 10" key="1">
    <citation type="journal article" date="2013" name="BMC Genomics">
        <title>The miniature genome of a carnivorous plant Genlisea aurea contains a low number of genes and short non-coding sequences.</title>
        <authorList>
            <person name="Leushkin E.V."/>
            <person name="Sutormin R.A."/>
            <person name="Nabieva E.R."/>
            <person name="Penin A.A."/>
            <person name="Kondrashov A.S."/>
            <person name="Logacheva M.D."/>
        </authorList>
    </citation>
    <scope>NUCLEOTIDE SEQUENCE [LARGE SCALE GENOMIC DNA]</scope>
</reference>
<comment type="caution">
    <text evidence="9">The sequence shown here is derived from an EMBL/GenBank/DDBJ whole genome shotgun (WGS) entry which is preliminary data.</text>
</comment>
<evidence type="ECO:0000256" key="6">
    <source>
        <dbReference type="ARBA" id="ARBA00044504"/>
    </source>
</evidence>
<feature type="transmembrane region" description="Helical" evidence="8">
    <location>
        <begin position="410"/>
        <end position="431"/>
    </location>
</feature>
<proteinExistence type="inferred from homology"/>
<comment type="similarity">
    <text evidence="6">Belongs to the major facilitator superfamily. Phosphate:H(+) symporter (TC 2.A.1.9) family.</text>
</comment>
<dbReference type="Proteomes" id="UP000015453">
    <property type="component" value="Unassembled WGS sequence"/>
</dbReference>
<dbReference type="InterPro" id="IPR036259">
    <property type="entry name" value="MFS_trans_sf"/>
</dbReference>
<comment type="subcellular location">
    <subcellularLocation>
        <location evidence="1">Membrane</location>
        <topology evidence="1">Multi-pass membrane protein</topology>
    </subcellularLocation>
</comment>
<organism evidence="9 10">
    <name type="scientific">Genlisea aurea</name>
    <dbReference type="NCBI Taxonomy" id="192259"/>
    <lineage>
        <taxon>Eukaryota</taxon>
        <taxon>Viridiplantae</taxon>
        <taxon>Streptophyta</taxon>
        <taxon>Embryophyta</taxon>
        <taxon>Tracheophyta</taxon>
        <taxon>Spermatophyta</taxon>
        <taxon>Magnoliopsida</taxon>
        <taxon>eudicotyledons</taxon>
        <taxon>Gunneridae</taxon>
        <taxon>Pentapetalae</taxon>
        <taxon>asterids</taxon>
        <taxon>lamiids</taxon>
        <taxon>Lamiales</taxon>
        <taxon>Lentibulariaceae</taxon>
        <taxon>Genlisea</taxon>
    </lineage>
</organism>
<evidence type="ECO:0000256" key="5">
    <source>
        <dbReference type="ARBA" id="ARBA00023136"/>
    </source>
</evidence>
<evidence type="ECO:0000256" key="8">
    <source>
        <dbReference type="SAM" id="Phobius"/>
    </source>
</evidence>